<evidence type="ECO:0000256" key="4">
    <source>
        <dbReference type="ARBA" id="ARBA00022723"/>
    </source>
</evidence>
<keyword evidence="11" id="KW-1185">Reference proteome</keyword>
<evidence type="ECO:0000256" key="3">
    <source>
        <dbReference type="ARBA" id="ARBA00022617"/>
    </source>
</evidence>
<feature type="binding site" description="axial binding residue" evidence="9">
    <location>
        <position position="455"/>
    </location>
    <ligand>
        <name>heme</name>
        <dbReference type="ChEBI" id="CHEBI:30413"/>
    </ligand>
    <ligandPart>
        <name>Fe</name>
        <dbReference type="ChEBI" id="CHEBI:18248"/>
    </ligandPart>
</feature>
<keyword evidence="3 9" id="KW-0349">Heme</keyword>
<gene>
    <name evidence="12" type="primary">LOC103204833</name>
</gene>
<evidence type="ECO:0000256" key="8">
    <source>
        <dbReference type="ARBA" id="ARBA00023033"/>
    </source>
</evidence>
<dbReference type="CDD" id="cd20648">
    <property type="entry name" value="CYP27B1"/>
    <property type="match status" value="1"/>
</dbReference>
<organism evidence="11 12">
    <name type="scientific">Orycteropus afer afer</name>
    <dbReference type="NCBI Taxonomy" id="1230840"/>
    <lineage>
        <taxon>Eukaryota</taxon>
        <taxon>Metazoa</taxon>
        <taxon>Chordata</taxon>
        <taxon>Craniata</taxon>
        <taxon>Vertebrata</taxon>
        <taxon>Euteleostomi</taxon>
        <taxon>Mammalia</taxon>
        <taxon>Eutheria</taxon>
        <taxon>Afrotheria</taxon>
        <taxon>Tubulidentata</taxon>
        <taxon>Orycteropodidae</taxon>
        <taxon>Orycteropus</taxon>
    </lineage>
</organism>
<dbReference type="GO" id="GO:0004497">
    <property type="term" value="F:monooxygenase activity"/>
    <property type="evidence" value="ECO:0007669"/>
    <property type="project" value="UniProtKB-KW"/>
</dbReference>
<dbReference type="RefSeq" id="XP_007948249.1">
    <property type="nucleotide sequence ID" value="XM_007950058.2"/>
</dbReference>
<evidence type="ECO:0000256" key="1">
    <source>
        <dbReference type="ARBA" id="ARBA00001971"/>
    </source>
</evidence>
<dbReference type="OrthoDB" id="3945418at2759"/>
<dbReference type="GO" id="GO:0008203">
    <property type="term" value="P:cholesterol metabolic process"/>
    <property type="evidence" value="ECO:0007669"/>
    <property type="project" value="TreeGrafter"/>
</dbReference>
<keyword evidence="6 10" id="KW-0560">Oxidoreductase</keyword>
<dbReference type="PANTHER" id="PTHR24279">
    <property type="entry name" value="CYTOCHROME P450"/>
    <property type="match status" value="1"/>
</dbReference>
<comment type="cofactor">
    <cofactor evidence="1 9">
        <name>heme</name>
        <dbReference type="ChEBI" id="CHEBI:30413"/>
    </cofactor>
</comment>
<keyword evidence="7 9" id="KW-0408">Iron</keyword>
<sequence length="508" mass="56147">MTQTVKFASRVFNRVLGAPELSASLGSGGANSALRSLADIPGPSTPSFLAELFCKRGLSRLHELQVQGAARFGPVWLANFGTVRTVYLAAPELVEQLLRQEGPRPERCSFSPWTEHRRHRQLACGLLTAEGEEWQRLRTLLAPLLLRPQAAASYAETLGDVVHDLVRRLRRQRGRGAGPPALVRDVAGEFYRFGLEGIAAVLLGSRLGCLETEVPPDTETFIRAVGSVFVSTLLTMAMPNWLHRLVPGPWGRLCRDWDQMFAFAQQHVEQREAEMGMRNQGKPEGGTEPRAHLTYFLFREKMPAPSIVGNVTELLLAGVDTVSNTLSWALYELSRHPEVQTALHSEITAALGPSSCAHPPAAALSQLRLLKAVVKEVLRLYPVVPGNSRVPDRDIRVGDYIIPKNTLVSLCHYATSRDPAQFPEPNSFRPARWLGDNPAPHPFASLPFGFGKRSCMGRRLAELELQMALAQILTHFEVQPEPGAAPVQPMTRTVLVPERSINLQFVDR</sequence>
<dbReference type="PANTHER" id="PTHR24279:SF121">
    <property type="entry name" value="CYTOCHROME P450 FAMILY 27 SUBFAMILY B MEMBER 1"/>
    <property type="match status" value="1"/>
</dbReference>
<dbReference type="GO" id="GO:0005743">
    <property type="term" value="C:mitochondrial inner membrane"/>
    <property type="evidence" value="ECO:0007669"/>
    <property type="project" value="TreeGrafter"/>
</dbReference>
<evidence type="ECO:0000256" key="7">
    <source>
        <dbReference type="ARBA" id="ARBA00023004"/>
    </source>
</evidence>
<dbReference type="GO" id="GO:0006704">
    <property type="term" value="P:glucocorticoid biosynthetic process"/>
    <property type="evidence" value="ECO:0007669"/>
    <property type="project" value="TreeGrafter"/>
</dbReference>
<dbReference type="Gene3D" id="1.10.630.10">
    <property type="entry name" value="Cytochrome P450"/>
    <property type="match status" value="1"/>
</dbReference>
<reference evidence="12" key="1">
    <citation type="submission" date="2025-08" db="UniProtKB">
        <authorList>
            <consortium name="RefSeq"/>
        </authorList>
    </citation>
    <scope>IDENTIFICATION</scope>
</reference>
<dbReference type="GO" id="GO:0020037">
    <property type="term" value="F:heme binding"/>
    <property type="evidence" value="ECO:0007669"/>
    <property type="project" value="InterPro"/>
</dbReference>
<dbReference type="InterPro" id="IPR017972">
    <property type="entry name" value="Cyt_P450_CS"/>
</dbReference>
<dbReference type="PRINTS" id="PR00385">
    <property type="entry name" value="P450"/>
</dbReference>
<dbReference type="InterPro" id="IPR050479">
    <property type="entry name" value="CYP11_CYP27_families"/>
</dbReference>
<dbReference type="FunFam" id="1.10.630.10:FF:000006">
    <property type="entry name" value="Cytochrome P450 302a1, mitochondrial"/>
    <property type="match status" value="1"/>
</dbReference>
<evidence type="ECO:0000256" key="6">
    <source>
        <dbReference type="ARBA" id="ARBA00023002"/>
    </source>
</evidence>
<evidence type="ECO:0000313" key="11">
    <source>
        <dbReference type="Proteomes" id="UP000694850"/>
    </source>
</evidence>
<keyword evidence="5" id="KW-0809">Transit peptide</keyword>
<proteinExistence type="inferred from homology"/>
<dbReference type="InterPro" id="IPR001128">
    <property type="entry name" value="Cyt_P450"/>
</dbReference>
<name>A0A8B7AK70_ORYAF</name>
<dbReference type="PRINTS" id="PR00463">
    <property type="entry name" value="EP450I"/>
</dbReference>
<evidence type="ECO:0000313" key="12">
    <source>
        <dbReference type="RefSeq" id="XP_007948249.1"/>
    </source>
</evidence>
<dbReference type="GO" id="GO:0034650">
    <property type="term" value="P:cortisol metabolic process"/>
    <property type="evidence" value="ECO:0007669"/>
    <property type="project" value="TreeGrafter"/>
</dbReference>
<keyword evidence="4 9" id="KW-0479">Metal-binding</keyword>
<dbReference type="Pfam" id="PF00067">
    <property type="entry name" value="p450"/>
    <property type="match status" value="1"/>
</dbReference>
<accession>A0A8B7AK70</accession>
<keyword evidence="8 10" id="KW-0503">Monooxygenase</keyword>
<evidence type="ECO:0000256" key="9">
    <source>
        <dbReference type="PIRSR" id="PIRSR602401-1"/>
    </source>
</evidence>
<evidence type="ECO:0000256" key="5">
    <source>
        <dbReference type="ARBA" id="ARBA00022946"/>
    </source>
</evidence>
<dbReference type="InterPro" id="IPR036396">
    <property type="entry name" value="Cyt_P450_sf"/>
</dbReference>
<evidence type="ECO:0000256" key="10">
    <source>
        <dbReference type="RuleBase" id="RU000461"/>
    </source>
</evidence>
<dbReference type="GO" id="GO:0071375">
    <property type="term" value="P:cellular response to peptide hormone stimulus"/>
    <property type="evidence" value="ECO:0007669"/>
    <property type="project" value="TreeGrafter"/>
</dbReference>
<dbReference type="SUPFAM" id="SSF48264">
    <property type="entry name" value="Cytochrome P450"/>
    <property type="match status" value="1"/>
</dbReference>
<dbReference type="PROSITE" id="PS00086">
    <property type="entry name" value="CYTOCHROME_P450"/>
    <property type="match status" value="1"/>
</dbReference>
<dbReference type="Proteomes" id="UP000694850">
    <property type="component" value="Unplaced"/>
</dbReference>
<dbReference type="GO" id="GO:0006700">
    <property type="term" value="P:C21-steroid hormone biosynthetic process"/>
    <property type="evidence" value="ECO:0007669"/>
    <property type="project" value="TreeGrafter"/>
</dbReference>
<dbReference type="GeneID" id="103204833"/>
<dbReference type="GO" id="GO:0042359">
    <property type="term" value="P:vitamin D metabolic process"/>
    <property type="evidence" value="ECO:0007669"/>
    <property type="project" value="UniProtKB-ARBA"/>
</dbReference>
<evidence type="ECO:0000256" key="2">
    <source>
        <dbReference type="ARBA" id="ARBA00010617"/>
    </source>
</evidence>
<dbReference type="AlphaFoldDB" id="A0A8B7AK70"/>
<dbReference type="GO" id="GO:0016705">
    <property type="term" value="F:oxidoreductase activity, acting on paired donors, with incorporation or reduction of molecular oxygen"/>
    <property type="evidence" value="ECO:0007669"/>
    <property type="project" value="InterPro"/>
</dbReference>
<dbReference type="InterPro" id="IPR002401">
    <property type="entry name" value="Cyt_P450_E_grp-I"/>
</dbReference>
<dbReference type="GO" id="GO:0005506">
    <property type="term" value="F:iron ion binding"/>
    <property type="evidence" value="ECO:0007669"/>
    <property type="project" value="InterPro"/>
</dbReference>
<comment type="similarity">
    <text evidence="2 10">Belongs to the cytochrome P450 family.</text>
</comment>
<protein>
    <submittedName>
        <fullName evidence="12">25-hydroxyvitamin D-1 alpha hydroxylase, mitochondrial</fullName>
    </submittedName>
</protein>